<keyword evidence="3" id="KW-1185">Reference proteome</keyword>
<evidence type="ECO:0000313" key="3">
    <source>
        <dbReference type="Proteomes" id="UP001165090"/>
    </source>
</evidence>
<evidence type="ECO:0000256" key="1">
    <source>
        <dbReference type="SAM" id="MobiDB-lite"/>
    </source>
</evidence>
<dbReference type="EMBL" id="BSDZ01000022">
    <property type="protein sequence ID" value="GLI65091.1"/>
    <property type="molecule type" value="Genomic_DNA"/>
</dbReference>
<dbReference type="Proteomes" id="UP001165090">
    <property type="component" value="Unassembled WGS sequence"/>
</dbReference>
<feature type="region of interest" description="Disordered" evidence="1">
    <location>
        <begin position="139"/>
        <end position="214"/>
    </location>
</feature>
<dbReference type="InterPro" id="IPR036389">
    <property type="entry name" value="RNase_III_sf"/>
</dbReference>
<sequence length="434" mass="45825">LYCINEELCQGSLYAGLYAVVFLVKTRLYAAQRSSKVNNRLHRRLGVQCSFMRLGFSISSGRPAARRLLAANSRISTEATIRRAALLPPPSLNGIAASNPRSVFNPLALAYLGDAVWEAHSRRLEAYIEAWSQQQQRRGLGDAAITETGDDGTAVNASSRREGQAVVKQEQQQRGAKGPGHGRGRNSVRAKPGNNVSSDGGNAGGSGLPWSSRQARKQWSTATFQALVFDALVDGSIPVPQLDTLPPSLDLGGLVAVSPQEQRSLAKRGTSATTSAQPDSSSPLSTIAPPDPASSLKPPTAEPAAEDRLAAAAGEASMSSSLDAGLSSLWPLTQMQPGGATTSIPQSLVLTAEELDVLRWGRNAGVSSVPKDVPVGVYKKATAVEVLVAHLYLVNPDRCAALITAVLIAQLPASQHPPGSTRCVEQTMQRQDMA</sequence>
<evidence type="ECO:0008006" key="4">
    <source>
        <dbReference type="Google" id="ProtNLM"/>
    </source>
</evidence>
<comment type="caution">
    <text evidence="2">The sequence shown here is derived from an EMBL/GenBank/DDBJ whole genome shotgun (WGS) entry which is preliminary data.</text>
</comment>
<dbReference type="PANTHER" id="PTHR34276:SF1">
    <property type="entry name" value="MINI-RIBONUCLEASE 3"/>
    <property type="match status" value="1"/>
</dbReference>
<organism evidence="2 3">
    <name type="scientific">Volvox africanus</name>
    <dbReference type="NCBI Taxonomy" id="51714"/>
    <lineage>
        <taxon>Eukaryota</taxon>
        <taxon>Viridiplantae</taxon>
        <taxon>Chlorophyta</taxon>
        <taxon>core chlorophytes</taxon>
        <taxon>Chlorophyceae</taxon>
        <taxon>CS clade</taxon>
        <taxon>Chlamydomonadales</taxon>
        <taxon>Volvocaceae</taxon>
        <taxon>Volvox</taxon>
    </lineage>
</organism>
<feature type="non-terminal residue" evidence="2">
    <location>
        <position position="1"/>
    </location>
</feature>
<name>A0ABQ5S7A0_9CHLO</name>
<proteinExistence type="predicted"/>
<protein>
    <recommendedName>
        <fullName evidence="4">RNase III domain-containing protein</fullName>
    </recommendedName>
</protein>
<dbReference type="Gene3D" id="1.10.1520.10">
    <property type="entry name" value="Ribonuclease III domain"/>
    <property type="match status" value="1"/>
</dbReference>
<dbReference type="PANTHER" id="PTHR34276">
    <property type="entry name" value="MINI-RIBONUCLEASE 3"/>
    <property type="match status" value="1"/>
</dbReference>
<dbReference type="SUPFAM" id="SSF69065">
    <property type="entry name" value="RNase III domain-like"/>
    <property type="match status" value="1"/>
</dbReference>
<accession>A0ABQ5S7A0</accession>
<reference evidence="2 3" key="1">
    <citation type="journal article" date="2023" name="IScience">
        <title>Expanded male sex-determining region conserved during the evolution of homothallism in the green alga Volvox.</title>
        <authorList>
            <person name="Yamamoto K."/>
            <person name="Matsuzaki R."/>
            <person name="Mahakham W."/>
            <person name="Heman W."/>
            <person name="Sekimoto H."/>
            <person name="Kawachi M."/>
            <person name="Minakuchi Y."/>
            <person name="Toyoda A."/>
            <person name="Nozaki H."/>
        </authorList>
    </citation>
    <scope>NUCLEOTIDE SEQUENCE [LARGE SCALE GENOMIC DNA]</scope>
    <source>
        <strain evidence="2 3">NIES-4468</strain>
    </source>
</reference>
<feature type="compositionally biased region" description="Polar residues" evidence="1">
    <location>
        <begin position="270"/>
        <end position="285"/>
    </location>
</feature>
<evidence type="ECO:0000313" key="2">
    <source>
        <dbReference type="EMBL" id="GLI65091.1"/>
    </source>
</evidence>
<feature type="region of interest" description="Disordered" evidence="1">
    <location>
        <begin position="260"/>
        <end position="314"/>
    </location>
</feature>
<gene>
    <name evidence="2" type="ORF">VaNZ11_008528</name>
</gene>